<accession>A0A699JRS6</accession>
<evidence type="ECO:0000313" key="2">
    <source>
        <dbReference type="EMBL" id="GFA53313.1"/>
    </source>
</evidence>
<dbReference type="AlphaFoldDB" id="A0A699JRS6"/>
<protein>
    <submittedName>
        <fullName evidence="2">Beta-galactosidase 3-like</fullName>
    </submittedName>
</protein>
<evidence type="ECO:0000256" key="1">
    <source>
        <dbReference type="SAM" id="SignalP"/>
    </source>
</evidence>
<comment type="caution">
    <text evidence="2">The sequence shown here is derived from an EMBL/GenBank/DDBJ whole genome shotgun (WGS) entry which is preliminary data.</text>
</comment>
<sequence>MTIVKWVLLIFLLSQMGWFQMSECCVTYDGTPEMWENLIMKAKEGGLD</sequence>
<organism evidence="2">
    <name type="scientific">Tanacetum cinerariifolium</name>
    <name type="common">Dalmatian daisy</name>
    <name type="synonym">Chrysanthemum cinerariifolium</name>
    <dbReference type="NCBI Taxonomy" id="118510"/>
    <lineage>
        <taxon>Eukaryota</taxon>
        <taxon>Viridiplantae</taxon>
        <taxon>Streptophyta</taxon>
        <taxon>Embryophyta</taxon>
        <taxon>Tracheophyta</taxon>
        <taxon>Spermatophyta</taxon>
        <taxon>Magnoliopsida</taxon>
        <taxon>eudicotyledons</taxon>
        <taxon>Gunneridae</taxon>
        <taxon>Pentapetalae</taxon>
        <taxon>asterids</taxon>
        <taxon>campanulids</taxon>
        <taxon>Asterales</taxon>
        <taxon>Asteraceae</taxon>
        <taxon>Asteroideae</taxon>
        <taxon>Anthemideae</taxon>
        <taxon>Anthemidinae</taxon>
        <taxon>Tanacetum</taxon>
    </lineage>
</organism>
<keyword evidence="1" id="KW-0732">Signal</keyword>
<gene>
    <name evidence="2" type="ORF">Tci_625285</name>
</gene>
<dbReference type="EMBL" id="BKCJ010440734">
    <property type="protein sequence ID" value="GFA53313.1"/>
    <property type="molecule type" value="Genomic_DNA"/>
</dbReference>
<feature type="chain" id="PRO_5025664647" evidence="1">
    <location>
        <begin position="25"/>
        <end position="48"/>
    </location>
</feature>
<reference evidence="2" key="1">
    <citation type="journal article" date="2019" name="Sci. Rep.">
        <title>Draft genome of Tanacetum cinerariifolium, the natural source of mosquito coil.</title>
        <authorList>
            <person name="Yamashiro T."/>
            <person name="Shiraishi A."/>
            <person name="Satake H."/>
            <person name="Nakayama K."/>
        </authorList>
    </citation>
    <scope>NUCLEOTIDE SEQUENCE</scope>
</reference>
<name>A0A699JRS6_TANCI</name>
<feature type="non-terminal residue" evidence="2">
    <location>
        <position position="48"/>
    </location>
</feature>
<proteinExistence type="predicted"/>
<feature type="signal peptide" evidence="1">
    <location>
        <begin position="1"/>
        <end position="24"/>
    </location>
</feature>